<dbReference type="Proteomes" id="UP000250235">
    <property type="component" value="Unassembled WGS sequence"/>
</dbReference>
<protein>
    <submittedName>
        <fullName evidence="2">Uncharacterized protein</fullName>
    </submittedName>
</protein>
<evidence type="ECO:0000313" key="2">
    <source>
        <dbReference type="EMBL" id="KZV35002.1"/>
    </source>
</evidence>
<dbReference type="EMBL" id="KV005014">
    <property type="protein sequence ID" value="KZV35002.1"/>
    <property type="molecule type" value="Genomic_DNA"/>
</dbReference>
<dbReference type="PANTHER" id="PTHR34189">
    <property type="entry name" value="TRANSMEMBRANE PROTEIN"/>
    <property type="match status" value="1"/>
</dbReference>
<dbReference type="OrthoDB" id="759788at2759"/>
<keyword evidence="1" id="KW-0472">Membrane</keyword>
<dbReference type="PANTHER" id="PTHR34189:SF13">
    <property type="entry name" value="TRANSMEMBRANE PROTEIN"/>
    <property type="match status" value="1"/>
</dbReference>
<proteinExistence type="predicted"/>
<organism evidence="2 3">
    <name type="scientific">Dorcoceras hygrometricum</name>
    <dbReference type="NCBI Taxonomy" id="472368"/>
    <lineage>
        <taxon>Eukaryota</taxon>
        <taxon>Viridiplantae</taxon>
        <taxon>Streptophyta</taxon>
        <taxon>Embryophyta</taxon>
        <taxon>Tracheophyta</taxon>
        <taxon>Spermatophyta</taxon>
        <taxon>Magnoliopsida</taxon>
        <taxon>eudicotyledons</taxon>
        <taxon>Gunneridae</taxon>
        <taxon>Pentapetalae</taxon>
        <taxon>asterids</taxon>
        <taxon>lamiids</taxon>
        <taxon>Lamiales</taxon>
        <taxon>Gesneriaceae</taxon>
        <taxon>Didymocarpoideae</taxon>
        <taxon>Trichosporeae</taxon>
        <taxon>Loxocarpinae</taxon>
        <taxon>Dorcoceras</taxon>
    </lineage>
</organism>
<name>A0A2Z7BK55_9LAMI</name>
<keyword evidence="3" id="KW-1185">Reference proteome</keyword>
<accession>A0A2Z7BK55</accession>
<sequence length="60" mass="6709">MYRVVGHPTEQLQLPTVDPESHAAKMEKNHFNSAETAVHIIPLMLLLCAVILWVFSGPAR</sequence>
<evidence type="ECO:0000313" key="3">
    <source>
        <dbReference type="Proteomes" id="UP000250235"/>
    </source>
</evidence>
<keyword evidence="1" id="KW-0812">Transmembrane</keyword>
<evidence type="ECO:0000256" key="1">
    <source>
        <dbReference type="SAM" id="Phobius"/>
    </source>
</evidence>
<reference evidence="2 3" key="1">
    <citation type="journal article" date="2015" name="Proc. Natl. Acad. Sci. U.S.A.">
        <title>The resurrection genome of Boea hygrometrica: A blueprint for survival of dehydration.</title>
        <authorList>
            <person name="Xiao L."/>
            <person name="Yang G."/>
            <person name="Zhang L."/>
            <person name="Yang X."/>
            <person name="Zhao S."/>
            <person name="Ji Z."/>
            <person name="Zhou Q."/>
            <person name="Hu M."/>
            <person name="Wang Y."/>
            <person name="Chen M."/>
            <person name="Xu Y."/>
            <person name="Jin H."/>
            <person name="Xiao X."/>
            <person name="Hu G."/>
            <person name="Bao F."/>
            <person name="Hu Y."/>
            <person name="Wan P."/>
            <person name="Li L."/>
            <person name="Deng X."/>
            <person name="Kuang T."/>
            <person name="Xiang C."/>
            <person name="Zhu J.K."/>
            <person name="Oliver M.J."/>
            <person name="He Y."/>
        </authorList>
    </citation>
    <scope>NUCLEOTIDE SEQUENCE [LARGE SCALE GENOMIC DNA]</scope>
    <source>
        <strain evidence="3">cv. XS01</strain>
    </source>
</reference>
<dbReference type="AlphaFoldDB" id="A0A2Z7BK55"/>
<gene>
    <name evidence="2" type="ORF">F511_22944</name>
</gene>
<keyword evidence="1" id="KW-1133">Transmembrane helix</keyword>
<feature type="transmembrane region" description="Helical" evidence="1">
    <location>
        <begin position="36"/>
        <end position="55"/>
    </location>
</feature>